<evidence type="ECO:0000313" key="3">
    <source>
        <dbReference type="Proteomes" id="UP000002696"/>
    </source>
</evidence>
<proteinExistence type="predicted"/>
<dbReference type="eggNOG" id="ENOG5033541">
    <property type="taxonomic scope" value="Bacteria"/>
</dbReference>
<name>D9QH38_BRESC</name>
<keyword evidence="3" id="KW-1185">Reference proteome</keyword>
<dbReference type="AlphaFoldDB" id="D9QH38"/>
<reference evidence="3" key="1">
    <citation type="journal article" date="2011" name="J. Bacteriol.">
        <title>Genome sequences of eight morphologically diverse alphaproteobacteria.</title>
        <authorList>
            <consortium name="US DOE Joint Genome Institute"/>
            <person name="Brown P.J."/>
            <person name="Kysela D.T."/>
            <person name="Buechlein A."/>
            <person name="Hemmerich C."/>
            <person name="Brun Y.V."/>
        </authorList>
    </citation>
    <scope>NUCLEOTIDE SEQUENCE [LARGE SCALE GENOMIC DNA]</scope>
    <source>
        <strain evidence="3">ATCC 15264 / DSM 4735 / LMG 14903 / NBRC 16000 / CB 81</strain>
    </source>
</reference>
<dbReference type="Gene3D" id="1.10.390.10">
    <property type="entry name" value="Neutral Protease Domain 2"/>
    <property type="match status" value="1"/>
</dbReference>
<dbReference type="InParanoid" id="D9QH38"/>
<dbReference type="InterPro" id="IPR027268">
    <property type="entry name" value="Peptidase_M4/M1_CTD_sf"/>
</dbReference>
<evidence type="ECO:0000256" key="1">
    <source>
        <dbReference type="SAM" id="SignalP"/>
    </source>
</evidence>
<dbReference type="OrthoDB" id="5935180at2"/>
<gene>
    <name evidence="2" type="ordered locus">Bresu_1693</name>
</gene>
<protein>
    <recommendedName>
        <fullName evidence="4">Peptidase M1 membrane alanine aminopeptidase domain-containing protein</fullName>
    </recommendedName>
</protein>
<dbReference type="BioCyc" id="BSUB633149:G1GM8-1683-MONOMER"/>
<dbReference type="PROSITE" id="PS51257">
    <property type="entry name" value="PROKAR_LIPOPROTEIN"/>
    <property type="match status" value="1"/>
</dbReference>
<evidence type="ECO:0000313" key="2">
    <source>
        <dbReference type="EMBL" id="ADL01004.1"/>
    </source>
</evidence>
<organism evidence="2 3">
    <name type="scientific">Brevundimonas subvibrioides (strain ATCC 15264 / DSM 4735 / LMG 14903 / NBRC 16000 / CB 81)</name>
    <name type="common">Caulobacter subvibrioides</name>
    <dbReference type="NCBI Taxonomy" id="633149"/>
    <lineage>
        <taxon>Bacteria</taxon>
        <taxon>Pseudomonadati</taxon>
        <taxon>Pseudomonadota</taxon>
        <taxon>Alphaproteobacteria</taxon>
        <taxon>Caulobacterales</taxon>
        <taxon>Caulobacteraceae</taxon>
        <taxon>Brevundimonas</taxon>
    </lineage>
</organism>
<feature type="chain" id="PRO_5003126594" description="Peptidase M1 membrane alanine aminopeptidase domain-containing protein" evidence="1">
    <location>
        <begin position="21"/>
        <end position="484"/>
    </location>
</feature>
<dbReference type="EMBL" id="CP002102">
    <property type="protein sequence ID" value="ADL01004.1"/>
    <property type="molecule type" value="Genomic_DNA"/>
</dbReference>
<dbReference type="HOGENOM" id="CLU_571955_0_0_5"/>
<evidence type="ECO:0008006" key="4">
    <source>
        <dbReference type="Google" id="ProtNLM"/>
    </source>
</evidence>
<accession>D9QH38</accession>
<dbReference type="STRING" id="633149.Bresu_1693"/>
<dbReference type="RefSeq" id="WP_013269106.1">
    <property type="nucleotide sequence ID" value="NC_014375.1"/>
</dbReference>
<feature type="signal peptide" evidence="1">
    <location>
        <begin position="1"/>
        <end position="20"/>
    </location>
</feature>
<sequence>MRALLIALAATTLTAGCASAAPPRHAQASIDTPVTVAVERDGDRWTADFVLNEDAPVWFFQRSALLRVGRMPWRPDSWTVETPGVILDRQGRYDVLRAADGGPVPRRVRVRMVPSAGDLEADYDPALIFSDGAVALYSGQFDASPLASVEQARALPLDLNGLDLPGGPAEVSWHDRAGPVMFKGERLARVTAIDADTYVLFGEARTREGQGITTVIDPGLPTWLGDQLGGFTPLVMDYYAARLGPQAGPKPTLMVSWTGPTESLSSMGGSVLPGLISMNFEGEGVLNPEPAALARARWFIGHESAHFWLGSDGLKYEFARDAWITEGGADLMAVRAISAIDPSWDARAELQREVDDCVTFATGKPVATAGERGDNKAFYACGAVWAMALEGARRERRGGDFFDVVADLQRLNADDGILTREEWLQMLTRESRDPSLRAGIERMLDEGSNNPASEIARLFERTGVAFTMVEGRVVLTGDQAAPKG</sequence>
<dbReference type="KEGG" id="bsb:Bresu_1693"/>
<keyword evidence="1" id="KW-0732">Signal</keyword>
<dbReference type="Proteomes" id="UP000002696">
    <property type="component" value="Chromosome"/>
</dbReference>